<keyword evidence="2" id="KW-0493">Microtubule</keyword>
<keyword evidence="5 7" id="KW-0505">Motor protein</keyword>
<name>A0A7R8Z2N0_HERIL</name>
<dbReference type="FunCoup" id="A0A7R8Z2N0">
    <property type="interactions" value="27"/>
</dbReference>
<dbReference type="PROSITE" id="PS50067">
    <property type="entry name" value="KINESIN_MOTOR_2"/>
    <property type="match status" value="1"/>
</dbReference>
<dbReference type="SUPFAM" id="SSF52540">
    <property type="entry name" value="P-loop containing nucleoside triphosphate hydrolases"/>
    <property type="match status" value="1"/>
</dbReference>
<dbReference type="SMART" id="SM00129">
    <property type="entry name" value="KISc"/>
    <property type="match status" value="1"/>
</dbReference>
<dbReference type="Gene3D" id="3.40.850.10">
    <property type="entry name" value="Kinesin motor domain"/>
    <property type="match status" value="1"/>
</dbReference>
<dbReference type="OMA" id="RVFIWIS"/>
<dbReference type="PANTHER" id="PTHR24115">
    <property type="entry name" value="KINESIN-RELATED"/>
    <property type="match status" value="1"/>
</dbReference>
<feature type="coiled-coil region" evidence="8">
    <location>
        <begin position="492"/>
        <end position="526"/>
    </location>
</feature>
<feature type="compositionally biased region" description="Low complexity" evidence="9">
    <location>
        <begin position="56"/>
        <end position="68"/>
    </location>
</feature>
<keyword evidence="6" id="KW-0963">Cytoplasm</keyword>
<comment type="similarity">
    <text evidence="7">Belongs to the TRAFAC class myosin-kinesin ATPase superfamily. Kinesin family.</text>
</comment>
<dbReference type="InterPro" id="IPR036961">
    <property type="entry name" value="Kinesin_motor_dom_sf"/>
</dbReference>
<feature type="compositionally biased region" description="Acidic residues" evidence="9">
    <location>
        <begin position="604"/>
        <end position="614"/>
    </location>
</feature>
<keyword evidence="12" id="KW-1185">Reference proteome</keyword>
<dbReference type="OrthoDB" id="123929at2759"/>
<sequence>MSSAPIRSFIQARDPSVDRRFRPRPMRRVNLIKLISEDEEENDSWSDTESEHGSETTESISTSSNSTQTDGALVYLRLRPTTDGVVSSSYTTDKNVFITRNSSDRVGKNLTEKHFTFSDIISSSVPQASVYDTCIRKSIETEENLTILTYGTSGSGKTYTQIGNTENPGLIPRALEHIFTFYGSQVQDYPCVSIVNAAINFLNVNEIEDHVKLRRKVLVATNTERCNHERLKDLVLSEHGFESNDSEEKRVFVWVSFAEIYNEMVYDLLNPSYEQQLSKKKGLTIVSNKGQVFIKNLTSICVRNSFEAQLLLRAGTQRITFGSTAVNNHSSRSHFVFFIDVITVSPPDVVEFHSYKFCDLAGSERLHKTQNVGNRLKEAQRINTSLLVLGRCLDAVYHNQQKKNADVVPYRESKLTTLLQAPLVGKEKMTMIVNINPLDEYFEENLNVLSFASIAKNIIFKQKPKKLVKRSRYSWLACNVPLNQSLSTNENTEYLREEIKILNNEVENLTNEVARLERELTTQEMSLRKELISGNEAIVQRIEENWRRRLDQQKNYYEGRIQILQDQLKNQRNFYEEKIRTQQLHNKSNGSPKDGSIYVTDSGSDADADDSDLN</sequence>
<dbReference type="InterPro" id="IPR027417">
    <property type="entry name" value="P-loop_NTPase"/>
</dbReference>
<evidence type="ECO:0000313" key="11">
    <source>
        <dbReference type="EMBL" id="CAD7093138.1"/>
    </source>
</evidence>
<feature type="region of interest" description="Disordered" evidence="9">
    <location>
        <begin position="38"/>
        <end position="68"/>
    </location>
</feature>
<proteinExistence type="inferred from homology"/>
<keyword evidence="4 7" id="KW-0067">ATP-binding</keyword>
<dbReference type="InterPro" id="IPR027640">
    <property type="entry name" value="Kinesin-like_fam"/>
</dbReference>
<evidence type="ECO:0000256" key="7">
    <source>
        <dbReference type="PROSITE-ProRule" id="PRU00283"/>
    </source>
</evidence>
<gene>
    <name evidence="11" type="ORF">HERILL_LOCUS15443</name>
</gene>
<dbReference type="PANTHER" id="PTHR24115:SF1008">
    <property type="entry name" value="KINESIN-LIKE PROTEIN SUBITO"/>
    <property type="match status" value="1"/>
</dbReference>
<feature type="compositionally biased region" description="Polar residues" evidence="9">
    <location>
        <begin position="581"/>
        <end position="591"/>
    </location>
</feature>
<accession>A0A7R8Z2N0</accession>
<protein>
    <recommendedName>
        <fullName evidence="10">Kinesin motor domain-containing protein</fullName>
    </recommendedName>
</protein>
<dbReference type="Proteomes" id="UP000594454">
    <property type="component" value="Chromosome 6"/>
</dbReference>
<dbReference type="EMBL" id="LR899014">
    <property type="protein sequence ID" value="CAD7093138.1"/>
    <property type="molecule type" value="Genomic_DNA"/>
</dbReference>
<organism evidence="11 12">
    <name type="scientific">Hermetia illucens</name>
    <name type="common">Black soldier fly</name>
    <dbReference type="NCBI Taxonomy" id="343691"/>
    <lineage>
        <taxon>Eukaryota</taxon>
        <taxon>Metazoa</taxon>
        <taxon>Ecdysozoa</taxon>
        <taxon>Arthropoda</taxon>
        <taxon>Hexapoda</taxon>
        <taxon>Insecta</taxon>
        <taxon>Pterygota</taxon>
        <taxon>Neoptera</taxon>
        <taxon>Endopterygota</taxon>
        <taxon>Diptera</taxon>
        <taxon>Brachycera</taxon>
        <taxon>Stratiomyomorpha</taxon>
        <taxon>Stratiomyidae</taxon>
        <taxon>Hermetiinae</taxon>
        <taxon>Hermetia</taxon>
    </lineage>
</organism>
<dbReference type="GO" id="GO:0005634">
    <property type="term" value="C:nucleus"/>
    <property type="evidence" value="ECO:0007669"/>
    <property type="project" value="TreeGrafter"/>
</dbReference>
<dbReference type="GO" id="GO:0005871">
    <property type="term" value="C:kinesin complex"/>
    <property type="evidence" value="ECO:0007669"/>
    <property type="project" value="TreeGrafter"/>
</dbReference>
<dbReference type="GO" id="GO:0005524">
    <property type="term" value="F:ATP binding"/>
    <property type="evidence" value="ECO:0007669"/>
    <property type="project" value="UniProtKB-UniRule"/>
</dbReference>
<evidence type="ECO:0000256" key="2">
    <source>
        <dbReference type="ARBA" id="ARBA00022701"/>
    </source>
</evidence>
<evidence type="ECO:0000256" key="6">
    <source>
        <dbReference type="ARBA" id="ARBA00023212"/>
    </source>
</evidence>
<keyword evidence="3 7" id="KW-0547">Nucleotide-binding</keyword>
<dbReference type="Pfam" id="PF00225">
    <property type="entry name" value="Kinesin"/>
    <property type="match status" value="1"/>
</dbReference>
<feature type="binding site" evidence="7">
    <location>
        <begin position="151"/>
        <end position="158"/>
    </location>
    <ligand>
        <name>ATP</name>
        <dbReference type="ChEBI" id="CHEBI:30616"/>
    </ligand>
</feature>
<feature type="domain" description="Kinesin motor" evidence="10">
    <location>
        <begin position="71"/>
        <end position="458"/>
    </location>
</feature>
<feature type="region of interest" description="Disordered" evidence="9">
    <location>
        <begin position="1"/>
        <end position="23"/>
    </location>
</feature>
<evidence type="ECO:0000313" key="12">
    <source>
        <dbReference type="Proteomes" id="UP000594454"/>
    </source>
</evidence>
<evidence type="ECO:0000256" key="4">
    <source>
        <dbReference type="ARBA" id="ARBA00022840"/>
    </source>
</evidence>
<evidence type="ECO:0000259" key="10">
    <source>
        <dbReference type="PROSITE" id="PS50067"/>
    </source>
</evidence>
<dbReference type="GO" id="GO:0008017">
    <property type="term" value="F:microtubule binding"/>
    <property type="evidence" value="ECO:0007669"/>
    <property type="project" value="InterPro"/>
</dbReference>
<keyword evidence="6" id="KW-0206">Cytoskeleton</keyword>
<dbReference type="InParanoid" id="A0A7R8Z2N0"/>
<evidence type="ECO:0000256" key="3">
    <source>
        <dbReference type="ARBA" id="ARBA00022741"/>
    </source>
</evidence>
<dbReference type="GO" id="GO:0007018">
    <property type="term" value="P:microtubule-based movement"/>
    <property type="evidence" value="ECO:0007669"/>
    <property type="project" value="InterPro"/>
</dbReference>
<dbReference type="GO" id="GO:0005874">
    <property type="term" value="C:microtubule"/>
    <property type="evidence" value="ECO:0007669"/>
    <property type="project" value="UniProtKB-KW"/>
</dbReference>
<dbReference type="InterPro" id="IPR001752">
    <property type="entry name" value="Kinesin_motor_dom"/>
</dbReference>
<dbReference type="PRINTS" id="PR00380">
    <property type="entry name" value="KINESINHEAVY"/>
</dbReference>
<evidence type="ECO:0000256" key="9">
    <source>
        <dbReference type="SAM" id="MobiDB-lite"/>
    </source>
</evidence>
<feature type="region of interest" description="Disordered" evidence="9">
    <location>
        <begin position="581"/>
        <end position="614"/>
    </location>
</feature>
<evidence type="ECO:0000256" key="1">
    <source>
        <dbReference type="ARBA" id="ARBA00004245"/>
    </source>
</evidence>
<reference evidence="11 12" key="1">
    <citation type="submission" date="2020-11" db="EMBL/GenBank/DDBJ databases">
        <authorList>
            <person name="Wallbank WR R."/>
            <person name="Pardo Diaz C."/>
            <person name="Kozak K."/>
            <person name="Martin S."/>
            <person name="Jiggins C."/>
            <person name="Moest M."/>
            <person name="Warren A I."/>
            <person name="Generalovic N T."/>
            <person name="Byers J.R.P. K."/>
            <person name="Montejo-Kovacevich G."/>
            <person name="Yen C E."/>
        </authorList>
    </citation>
    <scope>NUCLEOTIDE SEQUENCE [LARGE SCALE GENOMIC DNA]</scope>
</reference>
<dbReference type="GO" id="GO:0016887">
    <property type="term" value="F:ATP hydrolysis activity"/>
    <property type="evidence" value="ECO:0007669"/>
    <property type="project" value="TreeGrafter"/>
</dbReference>
<dbReference type="GO" id="GO:0003777">
    <property type="term" value="F:microtubule motor activity"/>
    <property type="evidence" value="ECO:0007669"/>
    <property type="project" value="InterPro"/>
</dbReference>
<comment type="subcellular location">
    <subcellularLocation>
        <location evidence="1">Cytoplasm</location>
        <location evidence="1">Cytoskeleton</location>
    </subcellularLocation>
</comment>
<evidence type="ECO:0000256" key="5">
    <source>
        <dbReference type="ARBA" id="ARBA00023175"/>
    </source>
</evidence>
<feature type="compositionally biased region" description="Acidic residues" evidence="9">
    <location>
        <begin position="38"/>
        <end position="48"/>
    </location>
</feature>
<evidence type="ECO:0000256" key="8">
    <source>
        <dbReference type="SAM" id="Coils"/>
    </source>
</evidence>
<dbReference type="AlphaFoldDB" id="A0A7R8Z2N0"/>
<keyword evidence="8" id="KW-0175">Coiled coil</keyword>